<keyword evidence="2" id="KW-1185">Reference proteome</keyword>
<evidence type="ECO:0000313" key="2">
    <source>
        <dbReference type="Proteomes" id="UP000681526"/>
    </source>
</evidence>
<comment type="caution">
    <text evidence="1">The sequence shown here is derived from an EMBL/GenBank/DDBJ whole genome shotgun (WGS) entry which is preliminary data.</text>
</comment>
<name>A0ABM8V5G1_THEXY</name>
<evidence type="ECO:0000313" key="1">
    <source>
        <dbReference type="EMBL" id="CAG5087192.1"/>
    </source>
</evidence>
<protein>
    <submittedName>
        <fullName evidence="1">OrfX</fullName>
    </submittedName>
</protein>
<dbReference type="RefSeq" id="WP_015254669.1">
    <property type="nucleotide sequence ID" value="NZ_CAJRAY010000048.1"/>
</dbReference>
<dbReference type="Proteomes" id="UP000681526">
    <property type="component" value="Unassembled WGS sequence"/>
</dbReference>
<accession>A0ABM8V5G1</accession>
<reference evidence="1 2" key="1">
    <citation type="submission" date="2021-04" db="EMBL/GenBank/DDBJ databases">
        <authorList>
            <person name="Rakotoarivonina H."/>
        </authorList>
    </citation>
    <scope>NUCLEOTIDE SEQUENCE [LARGE SCALE GENOMIC DNA]</scope>
    <source>
        <strain evidence="1 2">XE</strain>
    </source>
</reference>
<gene>
    <name evidence="1" type="primary">txxe 2546-orfX</name>
    <name evidence="1" type="ORF">TXXE_10720</name>
</gene>
<proteinExistence type="predicted"/>
<dbReference type="EMBL" id="CAJRAY010000048">
    <property type="protein sequence ID" value="CAG5087192.1"/>
    <property type="molecule type" value="Genomic_DNA"/>
</dbReference>
<organism evidence="1 2">
    <name type="scientific">Thermobacillus xylanilyticus</name>
    <dbReference type="NCBI Taxonomy" id="76633"/>
    <lineage>
        <taxon>Bacteria</taxon>
        <taxon>Bacillati</taxon>
        <taxon>Bacillota</taxon>
        <taxon>Bacilli</taxon>
        <taxon>Bacillales</taxon>
        <taxon>Paenibacillaceae</taxon>
        <taxon>Thermobacillus</taxon>
    </lineage>
</organism>
<sequence length="83" mass="9324">MRCISVYTRDFGSFSDLYEQILVSPPAENEEIVLEGITVSGAGEVPEGYIERLRERPDVVVMKERTHGATILQHGDLFEICLP</sequence>